<dbReference type="AlphaFoldDB" id="A0A7Y0A2X5"/>
<organism evidence="2 3">
    <name type="scientific">Paraburkholderia antibiotica</name>
    <dbReference type="NCBI Taxonomy" id="2728839"/>
    <lineage>
        <taxon>Bacteria</taxon>
        <taxon>Pseudomonadati</taxon>
        <taxon>Pseudomonadota</taxon>
        <taxon>Betaproteobacteria</taxon>
        <taxon>Burkholderiales</taxon>
        <taxon>Burkholderiaceae</taxon>
        <taxon>Paraburkholderia</taxon>
    </lineage>
</organism>
<gene>
    <name evidence="2" type="ORF">HHL14_32565</name>
</gene>
<keyword evidence="1" id="KW-0812">Transmembrane</keyword>
<feature type="transmembrane region" description="Helical" evidence="1">
    <location>
        <begin position="57"/>
        <end position="81"/>
    </location>
</feature>
<evidence type="ECO:0000313" key="2">
    <source>
        <dbReference type="EMBL" id="NML35530.1"/>
    </source>
</evidence>
<sequence length="149" mass="16818">MYQRLTERVPLFGTDAPWVVRLSFVLFVFVWFLELNESLYALSISKLIHQTPQQHGGFVLMSVIWGGWQLFNVVLLIGIAYRGNWARVIQLILVVFGTLLLMTVQLLNQRFPVGLLYFGNAAATALLFVPSAAAWFGGSIVQEDRDARS</sequence>
<dbReference type="EMBL" id="JABBFZ010000050">
    <property type="protein sequence ID" value="NML35530.1"/>
    <property type="molecule type" value="Genomic_DNA"/>
</dbReference>
<keyword evidence="3" id="KW-1185">Reference proteome</keyword>
<comment type="caution">
    <text evidence="2">The sequence shown here is derived from an EMBL/GenBank/DDBJ whole genome shotgun (WGS) entry which is preliminary data.</text>
</comment>
<proteinExistence type="predicted"/>
<dbReference type="Proteomes" id="UP000583127">
    <property type="component" value="Unassembled WGS sequence"/>
</dbReference>
<feature type="transmembrane region" description="Helical" evidence="1">
    <location>
        <begin position="114"/>
        <end position="136"/>
    </location>
</feature>
<feature type="transmembrane region" description="Helical" evidence="1">
    <location>
        <begin position="18"/>
        <end position="36"/>
    </location>
</feature>
<feature type="transmembrane region" description="Helical" evidence="1">
    <location>
        <begin position="87"/>
        <end position="107"/>
    </location>
</feature>
<evidence type="ECO:0008006" key="4">
    <source>
        <dbReference type="Google" id="ProtNLM"/>
    </source>
</evidence>
<keyword evidence="1" id="KW-0472">Membrane</keyword>
<evidence type="ECO:0000256" key="1">
    <source>
        <dbReference type="SAM" id="Phobius"/>
    </source>
</evidence>
<accession>A0A7Y0A2X5</accession>
<evidence type="ECO:0000313" key="3">
    <source>
        <dbReference type="Proteomes" id="UP000583127"/>
    </source>
</evidence>
<keyword evidence="1" id="KW-1133">Transmembrane helix</keyword>
<protein>
    <recommendedName>
        <fullName evidence="4">MFS transporter</fullName>
    </recommendedName>
</protein>
<reference evidence="2 3" key="1">
    <citation type="submission" date="2020-04" db="EMBL/GenBank/DDBJ databases">
        <title>Paraburkholderia sp. G-4-1-8 isolated from soil.</title>
        <authorList>
            <person name="Dahal R.H."/>
        </authorList>
    </citation>
    <scope>NUCLEOTIDE SEQUENCE [LARGE SCALE GENOMIC DNA]</scope>
    <source>
        <strain evidence="2 3">G-4-1-8</strain>
    </source>
</reference>
<name>A0A7Y0A2X5_9BURK</name>